<comment type="caution">
    <text evidence="2">The sequence shown here is derived from an EMBL/GenBank/DDBJ whole genome shotgun (WGS) entry which is preliminary data.</text>
</comment>
<feature type="transmembrane region" description="Helical" evidence="1">
    <location>
        <begin position="34"/>
        <end position="53"/>
    </location>
</feature>
<dbReference type="EMBL" id="JAHOEF010000137">
    <property type="protein sequence ID" value="MBV3383775.1"/>
    <property type="molecule type" value="Genomic_DNA"/>
</dbReference>
<dbReference type="Proteomes" id="UP001197492">
    <property type="component" value="Unassembled WGS sequence"/>
</dbReference>
<evidence type="ECO:0000313" key="5">
    <source>
        <dbReference type="Proteomes" id="UP001197492"/>
    </source>
</evidence>
<evidence type="ECO:0000313" key="4">
    <source>
        <dbReference type="Proteomes" id="UP001196408"/>
    </source>
</evidence>
<accession>A0AAW4MX31</accession>
<keyword evidence="1" id="KW-0812">Transmembrane</keyword>
<dbReference type="RefSeq" id="WP_217748402.1">
    <property type="nucleotide sequence ID" value="NZ_JAHOEB010000138.1"/>
</dbReference>
<feature type="transmembrane region" description="Helical" evidence="1">
    <location>
        <begin position="5"/>
        <end position="22"/>
    </location>
</feature>
<name>A0AAW4MX31_9FIRM</name>
<dbReference type="AlphaFoldDB" id="A0AAW4MX31"/>
<evidence type="ECO:0000256" key="1">
    <source>
        <dbReference type="SAM" id="Phobius"/>
    </source>
</evidence>
<dbReference type="EMBL" id="JAHOEL010000140">
    <property type="protein sequence ID" value="MBV3393811.1"/>
    <property type="molecule type" value="Genomic_DNA"/>
</dbReference>
<proteinExistence type="predicted"/>
<keyword evidence="1" id="KW-1133">Transmembrane helix</keyword>
<reference evidence="2 5" key="1">
    <citation type="submission" date="2021-06" db="EMBL/GenBank/DDBJ databases">
        <title>Collection of gut derived symbiotic bacterial strains cultured from healthy donors.</title>
        <authorList>
            <person name="Lin H."/>
            <person name="Littmann E."/>
            <person name="Pamer E.G."/>
        </authorList>
    </citation>
    <scope>NUCLEOTIDE SEQUENCE</scope>
    <source>
        <strain evidence="3 5">MSK.21.70</strain>
        <strain evidence="2">MSK.21.82</strain>
    </source>
</reference>
<dbReference type="Proteomes" id="UP001196408">
    <property type="component" value="Unassembled WGS sequence"/>
</dbReference>
<evidence type="ECO:0000313" key="2">
    <source>
        <dbReference type="EMBL" id="MBV3383775.1"/>
    </source>
</evidence>
<evidence type="ECO:0000313" key="3">
    <source>
        <dbReference type="EMBL" id="MBV3393811.1"/>
    </source>
</evidence>
<sequence>MKKILDLNICICIVVTFLFELLDGSNMIPSQYRLGIAAIILIFDAIFAIYAIIESRKKNHSIKMFFEYPQTTG</sequence>
<organism evidence="2 4">
    <name type="scientific">Catenibacterium mitsuokai</name>
    <dbReference type="NCBI Taxonomy" id="100886"/>
    <lineage>
        <taxon>Bacteria</taxon>
        <taxon>Bacillati</taxon>
        <taxon>Bacillota</taxon>
        <taxon>Erysipelotrichia</taxon>
        <taxon>Erysipelotrichales</taxon>
        <taxon>Coprobacillaceae</taxon>
        <taxon>Catenibacterium</taxon>
    </lineage>
</organism>
<gene>
    <name evidence="2" type="ORF">KSV97_11270</name>
    <name evidence="3" type="ORF">KSW06_11295</name>
</gene>
<protein>
    <submittedName>
        <fullName evidence="2">Uncharacterized protein</fullName>
    </submittedName>
</protein>
<keyword evidence="1" id="KW-0472">Membrane</keyword>
<keyword evidence="5" id="KW-1185">Reference proteome</keyword>